<keyword evidence="2" id="KW-1185">Reference proteome</keyword>
<gene>
    <name evidence="1" type="ORF">LZC94_46510</name>
</gene>
<organism evidence="1 2">
    <name type="scientific">Pendulispora albinea</name>
    <dbReference type="NCBI Taxonomy" id="2741071"/>
    <lineage>
        <taxon>Bacteria</taxon>
        <taxon>Pseudomonadati</taxon>
        <taxon>Myxococcota</taxon>
        <taxon>Myxococcia</taxon>
        <taxon>Myxococcales</taxon>
        <taxon>Sorangiineae</taxon>
        <taxon>Pendulisporaceae</taxon>
        <taxon>Pendulispora</taxon>
    </lineage>
</organism>
<name>A0ABZ2LWI4_9BACT</name>
<proteinExistence type="predicted"/>
<dbReference type="Proteomes" id="UP001370348">
    <property type="component" value="Chromosome"/>
</dbReference>
<sequence length="82" mass="8824">MKAATMAVVVAMLAGCVNLEGQLRTRAAFDLQCSESQLNVVEFDPWRRGVSGCGKKASYTYSQTSGWIMNTSDAFGVSPAKQ</sequence>
<accession>A0ABZ2LWI4</accession>
<evidence type="ECO:0000313" key="1">
    <source>
        <dbReference type="EMBL" id="WXB15262.1"/>
    </source>
</evidence>
<dbReference type="PROSITE" id="PS51257">
    <property type="entry name" value="PROKAR_LIPOPROTEIN"/>
    <property type="match status" value="1"/>
</dbReference>
<protein>
    <recommendedName>
        <fullName evidence="3">Lipoprotein</fullName>
    </recommendedName>
</protein>
<evidence type="ECO:0008006" key="3">
    <source>
        <dbReference type="Google" id="ProtNLM"/>
    </source>
</evidence>
<reference evidence="1 2" key="1">
    <citation type="submission" date="2021-12" db="EMBL/GenBank/DDBJ databases">
        <title>Discovery of the Pendulisporaceae a myxobacterial family with distinct sporulation behavior and unique specialized metabolism.</title>
        <authorList>
            <person name="Garcia R."/>
            <person name="Popoff A."/>
            <person name="Bader C.D."/>
            <person name="Loehr J."/>
            <person name="Walesch S."/>
            <person name="Walt C."/>
            <person name="Boldt J."/>
            <person name="Bunk B."/>
            <person name="Haeckl F.J.F.P.J."/>
            <person name="Gunesch A.P."/>
            <person name="Birkelbach J."/>
            <person name="Nuebel U."/>
            <person name="Pietschmann T."/>
            <person name="Bach T."/>
            <person name="Mueller R."/>
        </authorList>
    </citation>
    <scope>NUCLEOTIDE SEQUENCE [LARGE SCALE GENOMIC DNA]</scope>
    <source>
        <strain evidence="1 2">MSr11954</strain>
    </source>
</reference>
<dbReference type="EMBL" id="CP089984">
    <property type="protein sequence ID" value="WXB15262.1"/>
    <property type="molecule type" value="Genomic_DNA"/>
</dbReference>
<evidence type="ECO:0000313" key="2">
    <source>
        <dbReference type="Proteomes" id="UP001370348"/>
    </source>
</evidence>
<dbReference type="RefSeq" id="WP_394824887.1">
    <property type="nucleotide sequence ID" value="NZ_CP089984.1"/>
</dbReference>